<feature type="compositionally biased region" description="Basic and acidic residues" evidence="1">
    <location>
        <begin position="83"/>
        <end position="99"/>
    </location>
</feature>
<dbReference type="Proteomes" id="UP000011086">
    <property type="component" value="Unassembled WGS sequence"/>
</dbReference>
<evidence type="ECO:0000313" key="2">
    <source>
        <dbReference type="EMBL" id="ELQ33914.1"/>
    </source>
</evidence>
<feature type="compositionally biased region" description="Basic and acidic residues" evidence="1">
    <location>
        <begin position="142"/>
        <end position="161"/>
    </location>
</feature>
<evidence type="ECO:0000256" key="1">
    <source>
        <dbReference type="SAM" id="MobiDB-lite"/>
    </source>
</evidence>
<name>A0AA97NPH4_PYRO3</name>
<accession>A0AA97NPH4</accession>
<feature type="region of interest" description="Disordered" evidence="1">
    <location>
        <begin position="123"/>
        <end position="161"/>
    </location>
</feature>
<reference evidence="2" key="1">
    <citation type="journal article" date="2012" name="PLoS Genet.">
        <title>Comparative analysis of the genomes of two field isolates of the rice blast fungus Magnaporthe oryzae.</title>
        <authorList>
            <person name="Xue M."/>
            <person name="Yang J."/>
            <person name="Li Z."/>
            <person name="Hu S."/>
            <person name="Yao N."/>
            <person name="Dean R.A."/>
            <person name="Zhao W."/>
            <person name="Shen M."/>
            <person name="Zhang H."/>
            <person name="Li C."/>
            <person name="Liu L."/>
            <person name="Cao L."/>
            <person name="Xu X."/>
            <person name="Xing Y."/>
            <person name="Hsiang T."/>
            <person name="Zhang Z."/>
            <person name="Xu J.R."/>
            <person name="Peng Y.L."/>
        </authorList>
    </citation>
    <scope>NUCLEOTIDE SEQUENCE</scope>
    <source>
        <strain evidence="2">Y34</strain>
    </source>
</reference>
<dbReference type="EMBL" id="JH793215">
    <property type="protein sequence ID" value="ELQ33914.1"/>
    <property type="molecule type" value="Genomic_DNA"/>
</dbReference>
<protein>
    <submittedName>
        <fullName evidence="2">Uncharacterized protein</fullName>
    </submittedName>
</protein>
<dbReference type="AlphaFoldDB" id="A0AA97NPH4"/>
<proteinExistence type="predicted"/>
<organism evidence="2">
    <name type="scientific">Pyricularia oryzae (strain Y34)</name>
    <name type="common">Rice blast fungus</name>
    <name type="synonym">Magnaporthe oryzae</name>
    <dbReference type="NCBI Taxonomy" id="1143189"/>
    <lineage>
        <taxon>Eukaryota</taxon>
        <taxon>Fungi</taxon>
        <taxon>Dikarya</taxon>
        <taxon>Ascomycota</taxon>
        <taxon>Pezizomycotina</taxon>
        <taxon>Sordariomycetes</taxon>
        <taxon>Sordariomycetidae</taxon>
        <taxon>Magnaporthales</taxon>
        <taxon>Pyriculariaceae</taxon>
        <taxon>Pyricularia</taxon>
    </lineage>
</organism>
<gene>
    <name evidence="2" type="ORF">OOU_Y34scaffold00846g3</name>
</gene>
<sequence length="178" mass="20369">MDGHPEFDECAIGSGSDSENESLTQNLRFERKCQKTNLYPSRALKATSLLTLGLKNKIHTAKRQLNDQTSSFHKRSGYQTLKKIDIESSKSKGSSDEPKGALLAETIQNQILTELPDDVQEGISNERSKNSWPASTTPWRKHISDNGRQNERYPEQDALEKKRDDWNRFHVDYNSVCW</sequence>
<feature type="region of interest" description="Disordered" evidence="1">
    <location>
        <begin position="83"/>
        <end position="102"/>
    </location>
</feature>
<feature type="region of interest" description="Disordered" evidence="1">
    <location>
        <begin position="1"/>
        <end position="23"/>
    </location>
</feature>